<proteinExistence type="predicted"/>
<keyword evidence="3" id="KW-1185">Reference proteome</keyword>
<reference evidence="2" key="1">
    <citation type="submission" date="2016-03" db="EMBL/GenBank/DDBJ databases">
        <title>Draft genome sequence of Rosellinia necatrix.</title>
        <authorList>
            <person name="Kanematsu S."/>
        </authorList>
    </citation>
    <scope>NUCLEOTIDE SEQUENCE [LARGE SCALE GENOMIC DNA]</scope>
    <source>
        <strain evidence="2">W97</strain>
    </source>
</reference>
<name>A0A1S8A984_ROSNE</name>
<dbReference type="Proteomes" id="UP000054516">
    <property type="component" value="Unassembled WGS sequence"/>
</dbReference>
<feature type="compositionally biased region" description="Gly residues" evidence="1">
    <location>
        <begin position="55"/>
        <end position="83"/>
    </location>
</feature>
<accession>A0A1S8A984</accession>
<protein>
    <submittedName>
        <fullName evidence="2">Uncharacterized protein</fullName>
    </submittedName>
</protein>
<gene>
    <name evidence="2" type="ORF">SAMD00023353_3500900</name>
</gene>
<feature type="region of interest" description="Disordered" evidence="1">
    <location>
        <begin position="1"/>
        <end position="29"/>
    </location>
</feature>
<evidence type="ECO:0000313" key="3">
    <source>
        <dbReference type="Proteomes" id="UP000054516"/>
    </source>
</evidence>
<feature type="region of interest" description="Disordered" evidence="1">
    <location>
        <begin position="53"/>
        <end position="83"/>
    </location>
</feature>
<dbReference type="AlphaFoldDB" id="A0A1S8A984"/>
<evidence type="ECO:0000313" key="2">
    <source>
        <dbReference type="EMBL" id="GAW26532.1"/>
    </source>
</evidence>
<feature type="compositionally biased region" description="Basic and acidic residues" evidence="1">
    <location>
        <begin position="7"/>
        <end position="19"/>
    </location>
</feature>
<evidence type="ECO:0000256" key="1">
    <source>
        <dbReference type="SAM" id="MobiDB-lite"/>
    </source>
</evidence>
<sequence>MTVSKTEMAKVTKGAERSPRRPRCKRSGGYGGIVVGDVGDVGDVQVSLSENLGGLDAGGGRIGDPDGGCGDPGIGHLEGGRIG</sequence>
<dbReference type="EMBL" id="DF977480">
    <property type="protein sequence ID" value="GAW26532.1"/>
    <property type="molecule type" value="Genomic_DNA"/>
</dbReference>
<organism evidence="2">
    <name type="scientific">Rosellinia necatrix</name>
    <name type="common">White root-rot fungus</name>
    <dbReference type="NCBI Taxonomy" id="77044"/>
    <lineage>
        <taxon>Eukaryota</taxon>
        <taxon>Fungi</taxon>
        <taxon>Dikarya</taxon>
        <taxon>Ascomycota</taxon>
        <taxon>Pezizomycotina</taxon>
        <taxon>Sordariomycetes</taxon>
        <taxon>Xylariomycetidae</taxon>
        <taxon>Xylariales</taxon>
        <taxon>Xylariaceae</taxon>
        <taxon>Rosellinia</taxon>
    </lineage>
</organism>